<gene>
    <name evidence="2" type="ORF">QR680_007092</name>
</gene>
<organism evidence="2 3">
    <name type="scientific">Steinernema hermaphroditum</name>
    <dbReference type="NCBI Taxonomy" id="289476"/>
    <lineage>
        <taxon>Eukaryota</taxon>
        <taxon>Metazoa</taxon>
        <taxon>Ecdysozoa</taxon>
        <taxon>Nematoda</taxon>
        <taxon>Chromadorea</taxon>
        <taxon>Rhabditida</taxon>
        <taxon>Tylenchina</taxon>
        <taxon>Panagrolaimomorpha</taxon>
        <taxon>Strongyloidoidea</taxon>
        <taxon>Steinernematidae</taxon>
        <taxon>Steinernema</taxon>
    </lineage>
</organism>
<proteinExistence type="predicted"/>
<feature type="region of interest" description="Disordered" evidence="1">
    <location>
        <begin position="1"/>
        <end position="20"/>
    </location>
</feature>
<keyword evidence="3" id="KW-1185">Reference proteome</keyword>
<dbReference type="AlphaFoldDB" id="A0AA39HXJ1"/>
<feature type="compositionally biased region" description="Polar residues" evidence="1">
    <location>
        <begin position="318"/>
        <end position="329"/>
    </location>
</feature>
<reference evidence="2" key="1">
    <citation type="submission" date="2023-06" db="EMBL/GenBank/DDBJ databases">
        <title>Genomic analysis of the entomopathogenic nematode Steinernema hermaphroditum.</title>
        <authorList>
            <person name="Schwarz E.M."/>
            <person name="Heppert J.K."/>
            <person name="Baniya A."/>
            <person name="Schwartz H.T."/>
            <person name="Tan C.-H."/>
            <person name="Antoshechkin I."/>
            <person name="Sternberg P.W."/>
            <person name="Goodrich-Blair H."/>
            <person name="Dillman A.R."/>
        </authorList>
    </citation>
    <scope>NUCLEOTIDE SEQUENCE</scope>
    <source>
        <strain evidence="2">PS9179</strain>
        <tissue evidence="2">Whole animal</tissue>
    </source>
</reference>
<dbReference type="Proteomes" id="UP001175271">
    <property type="component" value="Unassembled WGS sequence"/>
</dbReference>
<dbReference type="EMBL" id="JAUCMV010000003">
    <property type="protein sequence ID" value="KAK0413980.1"/>
    <property type="molecule type" value="Genomic_DNA"/>
</dbReference>
<evidence type="ECO:0000313" key="2">
    <source>
        <dbReference type="EMBL" id="KAK0413980.1"/>
    </source>
</evidence>
<sequence>MSLSDSSSRSSSPENLPDASSYVDLSRRSDYFVHVFLSVAARRFTDQYGFFLAVPFGSVAIRNDEVDLVETLLSAGARAQINYEQIADPSLGSTMAALQILHAYVFIAFRHQHDPRVTPDVEQRYNAVLQAILARTVDEYVEVMTTNSIIAVHSLLPESFCSSAKEMQSKMQMQSLGELTEMVHLSVAEKPPIWNIFHDRMISAMHESEINFYKEKLVTMVDQVSEESSELFIDRPRFVNAVVVVADETSPGELLKVSCIRQLDPVYEPVPPTERNGDIHEFKQHDYKSVNEYYDDDIEKALRQLQQSRDMLGKGETNGRTSMPSSPQKTPKKSLLEQDSPRLKSNLFSQFPSMNRKGLSTN</sequence>
<feature type="compositionally biased region" description="Polar residues" evidence="1">
    <location>
        <begin position="346"/>
        <end position="362"/>
    </location>
</feature>
<feature type="compositionally biased region" description="Low complexity" evidence="1">
    <location>
        <begin position="1"/>
        <end position="12"/>
    </location>
</feature>
<evidence type="ECO:0000313" key="3">
    <source>
        <dbReference type="Proteomes" id="UP001175271"/>
    </source>
</evidence>
<evidence type="ECO:0000256" key="1">
    <source>
        <dbReference type="SAM" id="MobiDB-lite"/>
    </source>
</evidence>
<accession>A0AA39HXJ1</accession>
<comment type="caution">
    <text evidence="2">The sequence shown here is derived from an EMBL/GenBank/DDBJ whole genome shotgun (WGS) entry which is preliminary data.</text>
</comment>
<feature type="region of interest" description="Disordered" evidence="1">
    <location>
        <begin position="312"/>
        <end position="362"/>
    </location>
</feature>
<name>A0AA39HXJ1_9BILA</name>
<protein>
    <submittedName>
        <fullName evidence="2">Uncharacterized protein</fullName>
    </submittedName>
</protein>